<dbReference type="GO" id="GO:0016787">
    <property type="term" value="F:hydrolase activity"/>
    <property type="evidence" value="ECO:0007669"/>
    <property type="project" value="UniProtKB-KW"/>
</dbReference>
<dbReference type="OrthoDB" id="9807210at2"/>
<gene>
    <name evidence="3" type="ORF">C7T94_00675</name>
</gene>
<sequence>MVRYFSADKVYPVTSAPLERGVVGMEADGRVAGVWSEADFDAALGRVERHRGALVPGFVNTHCHLELSHLRGKFPRHTGLPGFVQLVMSRRGAGNEEIGAAMLAADDEMHRNGIVAVGDISNNAASRAVKLESRLHYHTFVEALGFNPARAAEIFASVVALERQFAPLSVSIVPHAPYSVSQKLFALLGQHAMERHATLSIHNQETADENLFFQKKQGEFVELYEKMGLDLAFFEPPGLNSLPATVGHLPATQKQLLVHNTFTTEADYRSATARHSRLYWCLCPAANRYIENRLPDVAMLERLGARITLGTDSLASNTELNILAEMKILQEEAQIPLANLLCWATWNGAEFLGLSDWAGSLENGKKPGLNLIPVNERSEITGTRVLRLA</sequence>
<evidence type="ECO:0000256" key="1">
    <source>
        <dbReference type="ARBA" id="ARBA00022801"/>
    </source>
</evidence>
<dbReference type="PANTHER" id="PTHR43794">
    <property type="entry name" value="AMINOHYDROLASE SSNA-RELATED"/>
    <property type="match status" value="1"/>
</dbReference>
<name>A0A2T3HQE2_9SPHI</name>
<evidence type="ECO:0000313" key="4">
    <source>
        <dbReference type="Proteomes" id="UP000240912"/>
    </source>
</evidence>
<dbReference type="EMBL" id="PYLS01000001">
    <property type="protein sequence ID" value="PST84680.1"/>
    <property type="molecule type" value="Genomic_DNA"/>
</dbReference>
<dbReference type="Gene3D" id="3.20.20.140">
    <property type="entry name" value="Metal-dependent hydrolases"/>
    <property type="match status" value="1"/>
</dbReference>
<dbReference type="RefSeq" id="WP_107212688.1">
    <property type="nucleotide sequence ID" value="NZ_KZ686268.1"/>
</dbReference>
<reference evidence="3 4" key="1">
    <citation type="submission" date="2018-03" db="EMBL/GenBank/DDBJ databases">
        <authorList>
            <person name="Keele B.F."/>
        </authorList>
    </citation>
    <scope>NUCLEOTIDE SEQUENCE [LARGE SCALE GENOMIC DNA]</scope>
    <source>
        <strain evidence="3 4">YL28-9</strain>
    </source>
</reference>
<evidence type="ECO:0000313" key="3">
    <source>
        <dbReference type="EMBL" id="PST84680.1"/>
    </source>
</evidence>
<dbReference type="InterPro" id="IPR032466">
    <property type="entry name" value="Metal_Hydrolase"/>
</dbReference>
<evidence type="ECO:0000259" key="2">
    <source>
        <dbReference type="Pfam" id="PF01979"/>
    </source>
</evidence>
<dbReference type="InterPro" id="IPR050287">
    <property type="entry name" value="MTA/SAH_deaminase"/>
</dbReference>
<dbReference type="Pfam" id="PF01979">
    <property type="entry name" value="Amidohydro_1"/>
    <property type="match status" value="1"/>
</dbReference>
<dbReference type="Proteomes" id="UP000240912">
    <property type="component" value="Unassembled WGS sequence"/>
</dbReference>
<organism evidence="3 4">
    <name type="scientific">Pedobacter yulinensis</name>
    <dbReference type="NCBI Taxonomy" id="2126353"/>
    <lineage>
        <taxon>Bacteria</taxon>
        <taxon>Pseudomonadati</taxon>
        <taxon>Bacteroidota</taxon>
        <taxon>Sphingobacteriia</taxon>
        <taxon>Sphingobacteriales</taxon>
        <taxon>Sphingobacteriaceae</taxon>
        <taxon>Pedobacter</taxon>
    </lineage>
</organism>
<keyword evidence="1 3" id="KW-0378">Hydrolase</keyword>
<dbReference type="PANTHER" id="PTHR43794:SF11">
    <property type="entry name" value="AMIDOHYDROLASE-RELATED DOMAIN-CONTAINING PROTEIN"/>
    <property type="match status" value="1"/>
</dbReference>
<accession>A0A2T3HQE2</accession>
<proteinExistence type="predicted"/>
<protein>
    <submittedName>
        <fullName evidence="3">Amidohydrolase</fullName>
    </submittedName>
</protein>
<feature type="domain" description="Amidohydrolase-related" evidence="2">
    <location>
        <begin position="54"/>
        <end position="372"/>
    </location>
</feature>
<dbReference type="SUPFAM" id="SSF51556">
    <property type="entry name" value="Metallo-dependent hydrolases"/>
    <property type="match status" value="1"/>
</dbReference>
<comment type="caution">
    <text evidence="3">The sequence shown here is derived from an EMBL/GenBank/DDBJ whole genome shotgun (WGS) entry which is preliminary data.</text>
</comment>
<dbReference type="AlphaFoldDB" id="A0A2T3HQE2"/>
<dbReference type="InterPro" id="IPR006680">
    <property type="entry name" value="Amidohydro-rel"/>
</dbReference>
<keyword evidence="4" id="KW-1185">Reference proteome</keyword>